<keyword evidence="3 5" id="KW-0288">FMN</keyword>
<organism evidence="7 11">
    <name type="scientific">Candidatus Methanofastidiosum methylothiophilum</name>
    <dbReference type="NCBI Taxonomy" id="1705564"/>
    <lineage>
        <taxon>Archaea</taxon>
        <taxon>Methanobacteriati</taxon>
        <taxon>Methanobacteriota</taxon>
        <taxon>Stenosarchaea group</taxon>
        <taxon>Candidatus Methanofastidiosia</taxon>
        <taxon>Candidatus Methanofastidiosales</taxon>
        <taxon>Candidatus Methanofastidiosaceae</taxon>
        <taxon>Candidatus Methanofastidiosum</taxon>
    </lineage>
</organism>
<dbReference type="PATRIC" id="fig|1706438.3.peg.787"/>
<comment type="similarity">
    <text evidence="5">Belongs to the UbiX/PAD1 family.</text>
</comment>
<dbReference type="Proteomes" id="UP000091929">
    <property type="component" value="Unassembled WGS sequence"/>
</dbReference>
<dbReference type="SUPFAM" id="SSF52507">
    <property type="entry name" value="Homo-oligomeric flavin-containing Cys decarboxylases, HFCD"/>
    <property type="match status" value="1"/>
</dbReference>
<evidence type="ECO:0000256" key="4">
    <source>
        <dbReference type="ARBA" id="ARBA00022679"/>
    </source>
</evidence>
<evidence type="ECO:0000313" key="10">
    <source>
        <dbReference type="Proteomes" id="UP000091929"/>
    </source>
</evidence>
<evidence type="ECO:0000256" key="5">
    <source>
        <dbReference type="HAMAP-Rule" id="MF_01984"/>
    </source>
</evidence>
<dbReference type="PATRIC" id="fig|1706437.3.peg.634"/>
<dbReference type="EMBL" id="LNGF01000011">
    <property type="protein sequence ID" value="KYC48060.1"/>
    <property type="molecule type" value="Genomic_DNA"/>
</dbReference>
<dbReference type="HAMAP" id="MF_01984">
    <property type="entry name" value="ubiX_pad"/>
    <property type="match status" value="1"/>
</dbReference>
<evidence type="ECO:0000313" key="8">
    <source>
        <dbReference type="EMBL" id="KYC48060.1"/>
    </source>
</evidence>
<comment type="function">
    <text evidence="5">Flavin prenyltransferase that catalyzes the synthesis of the prenylated FMN cofactor (prenyl-FMN) for 4-hydroxy-3-polyprenylbenzoic acid decarboxylase UbiD. The prenyltransferase is metal-independent and links a dimethylallyl moiety from dimethylallyl monophosphate (DMAP) to the flavin N5 and C6 atoms of FMN.</text>
</comment>
<sequence>MEGILAITGASGVIYGIKLLENLKGKVHLIVSEGAKGIIKDETNYELDKLNKLAYKNYKNNEMDASVASGSYPFDYMIICPASISTISKISVGIQDNLITRAAAVSLKEKRKLVIVPRETPLTSINLRCMATLSDEGAVILPAMPAFYHNPKNIDDITNFIIGRVLDQVGLEHNLFKRWGTL</sequence>
<keyword evidence="7" id="KW-0456">Lyase</keyword>
<feature type="binding site" evidence="5">
    <location>
        <begin position="83"/>
        <end position="86"/>
    </location>
    <ligand>
        <name>FMN</name>
        <dbReference type="ChEBI" id="CHEBI:58210"/>
    </ligand>
</feature>
<dbReference type="InterPro" id="IPR036551">
    <property type="entry name" value="Flavin_trans-like"/>
</dbReference>
<dbReference type="Pfam" id="PF02441">
    <property type="entry name" value="Flavoprotein"/>
    <property type="match status" value="1"/>
</dbReference>
<dbReference type="PATRIC" id="fig|1706436.3.peg.517"/>
<gene>
    <name evidence="5" type="primary">ubiX</name>
    <name evidence="7" type="ORF">APG10_00511</name>
    <name evidence="8" type="ORF">APG11_00630</name>
    <name evidence="9" type="ORF">APG12_00783</name>
</gene>
<dbReference type="InterPro" id="IPR003382">
    <property type="entry name" value="Flavoprotein"/>
</dbReference>
<dbReference type="NCBIfam" id="NF004685">
    <property type="entry name" value="PRK06029.1"/>
    <property type="match status" value="1"/>
</dbReference>
<name>A0A150ILB1_9EURY</name>
<dbReference type="Proteomes" id="UP000092401">
    <property type="component" value="Unassembled WGS sequence"/>
</dbReference>
<feature type="binding site" evidence="5">
    <location>
        <begin position="9"/>
        <end position="11"/>
    </location>
    <ligand>
        <name>FMN</name>
        <dbReference type="ChEBI" id="CHEBI:58210"/>
    </ligand>
</feature>
<dbReference type="Gene3D" id="3.40.50.1950">
    <property type="entry name" value="Flavin prenyltransferase-like"/>
    <property type="match status" value="1"/>
</dbReference>
<reference evidence="10 11" key="1">
    <citation type="journal article" date="2016" name="ISME J.">
        <title>Chasing the elusive Euryarchaeota class WSA2: genomes reveal a uniquely fastidious methyl-reducing methanogen.</title>
        <authorList>
            <person name="Nobu M.K."/>
            <person name="Narihiro T."/>
            <person name="Kuroda K."/>
            <person name="Mei R."/>
            <person name="Liu W.T."/>
        </authorList>
    </citation>
    <scope>NUCLEOTIDE SEQUENCE [LARGE SCALE GENOMIC DNA]</scope>
    <source>
        <strain evidence="7">B03fssc0709_Meth_Bin005</strain>
        <strain evidence="8">B15fssc0709_Meth_Bin003</strain>
        <strain evidence="9">BMIXfssc0709_Meth_Bin006</strain>
    </source>
</reference>
<evidence type="ECO:0000256" key="3">
    <source>
        <dbReference type="ARBA" id="ARBA00022643"/>
    </source>
</evidence>
<dbReference type="PANTHER" id="PTHR43374:SF1">
    <property type="entry name" value="FLAVIN PRENYLTRANSFERASE PAD1, MITOCHONDRIAL"/>
    <property type="match status" value="1"/>
</dbReference>
<feature type="domain" description="Flavoprotein" evidence="6">
    <location>
        <begin position="4"/>
        <end position="168"/>
    </location>
</feature>
<accession>A0A150ILB1</accession>
<protein>
    <recommendedName>
        <fullName evidence="5">Flavin prenyltransferase UbiX</fullName>
        <ecNumber evidence="5">2.5.1.129</ecNumber>
    </recommendedName>
</protein>
<comment type="caution">
    <text evidence="5">Lacks conserved residue(s) required for the propagation of feature annotation.</text>
</comment>
<comment type="caution">
    <text evidence="7">The sequence shown here is derived from an EMBL/GenBank/DDBJ whole genome shotgun (WGS) entry which is preliminary data.</text>
</comment>
<dbReference type="GO" id="GO:0106141">
    <property type="term" value="F:flavin prenyltransferase activity"/>
    <property type="evidence" value="ECO:0007669"/>
    <property type="project" value="UniProtKB-EC"/>
</dbReference>
<proteinExistence type="inferred from homology"/>
<evidence type="ECO:0000313" key="11">
    <source>
        <dbReference type="Proteomes" id="UP000092401"/>
    </source>
</evidence>
<dbReference type="NCBIfam" id="TIGR00421">
    <property type="entry name" value="ubiX_pad"/>
    <property type="match status" value="1"/>
</dbReference>
<feature type="binding site" evidence="5">
    <location>
        <position position="32"/>
    </location>
    <ligand>
        <name>FMN</name>
        <dbReference type="ChEBI" id="CHEBI:58210"/>
    </ligand>
</feature>
<evidence type="ECO:0000259" key="6">
    <source>
        <dbReference type="Pfam" id="PF02441"/>
    </source>
</evidence>
<dbReference type="EMBL" id="LNJC01000013">
    <property type="protein sequence ID" value="KYC50451.1"/>
    <property type="molecule type" value="Genomic_DNA"/>
</dbReference>
<dbReference type="EC" id="2.5.1.129" evidence="5"/>
<accession>A0A150ISX4</accession>
<keyword evidence="1 5" id="KW-0637">Prenyltransferase</keyword>
<accession>A0A150IZN3</accession>
<keyword evidence="2 5" id="KW-0285">Flavoprotein</keyword>
<dbReference type="PANTHER" id="PTHR43374">
    <property type="entry name" value="FLAVIN PRENYLTRANSFERASE"/>
    <property type="match status" value="1"/>
</dbReference>
<dbReference type="InterPro" id="IPR004507">
    <property type="entry name" value="UbiX-like"/>
</dbReference>
<feature type="binding site" evidence="5">
    <location>
        <position position="118"/>
    </location>
    <ligand>
        <name>FMN</name>
        <dbReference type="ChEBI" id="CHEBI:58210"/>
    </ligand>
</feature>
<evidence type="ECO:0000313" key="7">
    <source>
        <dbReference type="EMBL" id="KYC45803.1"/>
    </source>
</evidence>
<dbReference type="Proteomes" id="UP000092403">
    <property type="component" value="Unassembled WGS sequence"/>
</dbReference>
<evidence type="ECO:0000256" key="2">
    <source>
        <dbReference type="ARBA" id="ARBA00022630"/>
    </source>
</evidence>
<keyword evidence="4 5" id="KW-0808">Transferase</keyword>
<evidence type="ECO:0000256" key="1">
    <source>
        <dbReference type="ARBA" id="ARBA00022602"/>
    </source>
</evidence>
<dbReference type="EMBL" id="LNGE01000010">
    <property type="protein sequence ID" value="KYC45803.1"/>
    <property type="molecule type" value="Genomic_DNA"/>
</dbReference>
<feature type="binding site" evidence="5">
    <location>
        <position position="164"/>
    </location>
    <ligand>
        <name>dimethylallyl phosphate</name>
        <dbReference type="ChEBI" id="CHEBI:88052"/>
    </ligand>
</feature>
<dbReference type="AlphaFoldDB" id="A0A150ILB1"/>
<evidence type="ECO:0000313" key="9">
    <source>
        <dbReference type="EMBL" id="KYC50451.1"/>
    </source>
</evidence>
<feature type="binding site" evidence="5">
    <location>
        <position position="148"/>
    </location>
    <ligand>
        <name>dimethylallyl phosphate</name>
        <dbReference type="ChEBI" id="CHEBI:88052"/>
    </ligand>
</feature>
<comment type="catalytic activity">
    <reaction evidence="5">
        <text>dimethylallyl phosphate + FMNH2 = prenylated FMNH2 + phosphate</text>
        <dbReference type="Rhea" id="RHEA:37743"/>
        <dbReference type="ChEBI" id="CHEBI:43474"/>
        <dbReference type="ChEBI" id="CHEBI:57618"/>
        <dbReference type="ChEBI" id="CHEBI:87467"/>
        <dbReference type="ChEBI" id="CHEBI:88052"/>
        <dbReference type="EC" id="2.5.1.129"/>
    </reaction>
</comment>
<dbReference type="GO" id="GO:0016831">
    <property type="term" value="F:carboxy-lyase activity"/>
    <property type="evidence" value="ECO:0007669"/>
    <property type="project" value="TreeGrafter"/>
</dbReference>